<keyword evidence="7 10" id="KW-1133">Transmembrane helix</keyword>
<feature type="transmembrane region" description="Helical" evidence="10">
    <location>
        <begin position="767"/>
        <end position="789"/>
    </location>
</feature>
<evidence type="ECO:0000256" key="2">
    <source>
        <dbReference type="ARBA" id="ARBA00008807"/>
    </source>
</evidence>
<evidence type="ECO:0000256" key="5">
    <source>
        <dbReference type="ARBA" id="ARBA00022856"/>
    </source>
</evidence>
<sequence>MAANEKPQFMHDGSPAVEIKGAWPDNENTESIANGEARYNIVDKIRCMYYEHLHDYNFPGDILQRAASLIKQNRSDVDMEVAQALVSEFHEQKAHIPKNSPYPEVRAVVDPTDDPSMPVNTFRAWFLGSVFAILGTGIDQFFSLRYPTIFIVSYVAQLLSYPCGVFMARVLPTGVIPLGPLSFSLNPGPFNQKEHMVITIMSNVAYGGYNGTAYVTYIIQVLKLDVFFGNRKLADSAGWQILMALSTQLIGYGAAGVSRRVLVYPAEMIWPRCLAQIALNKALHHDDGSRELSSGWTLSRNRFFLYAFVGMFLYFWVPNYLFNAMSIFNWMTWIKPDSATLAIVTGSICGMGLNPIPTFDWNWATSLLDPIVTPFFSTANVFAGAFIAVILAIIPVYWSNAFNSAYVPINSNYVFDNFGLPYNISRVLNPDFTLDETAYQEYSVPYLSAASSVTYACNFALYLAALVHVGLYHHVELTRALKNLFRSRVPVREADKDIHTRLMTSYKETPHWWYMVVLAISFTMACCACTLWDTSMPVWGIVFALVLCFCLQVPIGIILAMTNVEVTLNVIAEFIGGFVLSGKPIANMMFKAFGYITCAQSIQFTAGLKMAHYCKIPPRLTFAIQIWATILAAFVSIGVNQWQLTHIDNVCAIDQPDRFSCPGTHSYFTATVIMGAIGPKRIFGWGQIYNSLTWGFLVGAILPVPVFFLQRRFPNSWVRYVHVPVLFFGPLSLSPYNLTHLWPAFCLSWFFNLYIRKRMLGWWARYAYVLTSAFASAVAVSGIVMFFAVQFKSSAKLDWWGNRVPFAGVDGGGNDVACVLKQVPEGGF</sequence>
<proteinExistence type="inferred from homology"/>
<evidence type="ECO:0000256" key="9">
    <source>
        <dbReference type="SAM" id="MobiDB-lite"/>
    </source>
</evidence>
<protein>
    <submittedName>
        <fullName evidence="11">Small oligopeptide transporter, OPT family</fullName>
    </submittedName>
</protein>
<feature type="transmembrane region" description="Helical" evidence="10">
    <location>
        <begin position="739"/>
        <end position="755"/>
    </location>
</feature>
<feature type="transmembrane region" description="Helical" evidence="10">
    <location>
        <begin position="566"/>
        <end position="586"/>
    </location>
</feature>
<reference evidence="11 12" key="1">
    <citation type="submission" date="2016-01" db="EMBL/GenBank/DDBJ databases">
        <title>Biosynthesis of antibiotic leucinostatins and their inhibition on Phytophthora in bio-control Purpureocillium lilacinum.</title>
        <authorList>
            <person name="Wang G."/>
            <person name="Liu Z."/>
            <person name="Lin R."/>
            <person name="Li E."/>
            <person name="Mao Z."/>
            <person name="Ling J."/>
            <person name="Yin W."/>
            <person name="Xie B."/>
        </authorList>
    </citation>
    <scope>NUCLEOTIDE SEQUENCE [LARGE SCALE GENOMIC DNA]</scope>
    <source>
        <strain evidence="11">PLBJ-1</strain>
    </source>
</reference>
<feature type="transmembrane region" description="Helical" evidence="10">
    <location>
        <begin position="341"/>
        <end position="363"/>
    </location>
</feature>
<evidence type="ECO:0000256" key="1">
    <source>
        <dbReference type="ARBA" id="ARBA00004141"/>
    </source>
</evidence>
<evidence type="ECO:0000256" key="7">
    <source>
        <dbReference type="ARBA" id="ARBA00022989"/>
    </source>
</evidence>
<evidence type="ECO:0000256" key="3">
    <source>
        <dbReference type="ARBA" id="ARBA00022448"/>
    </source>
</evidence>
<feature type="transmembrane region" description="Helical" evidence="10">
    <location>
        <begin position="375"/>
        <end position="398"/>
    </location>
</feature>
<accession>A0A179GDR9</accession>
<feature type="transmembrane region" description="Helical" evidence="10">
    <location>
        <begin position="303"/>
        <end position="321"/>
    </location>
</feature>
<evidence type="ECO:0000313" key="12">
    <source>
        <dbReference type="Proteomes" id="UP000078240"/>
    </source>
</evidence>
<dbReference type="Proteomes" id="UP000078240">
    <property type="component" value="Unassembled WGS sequence"/>
</dbReference>
<dbReference type="GO" id="GO:0016020">
    <property type="term" value="C:membrane"/>
    <property type="evidence" value="ECO:0007669"/>
    <property type="project" value="UniProtKB-SubCell"/>
</dbReference>
<keyword evidence="8 10" id="KW-0472">Membrane</keyword>
<organism evidence="11 12">
    <name type="scientific">Purpureocillium lilacinum</name>
    <name type="common">Paecilomyces lilacinus</name>
    <dbReference type="NCBI Taxonomy" id="33203"/>
    <lineage>
        <taxon>Eukaryota</taxon>
        <taxon>Fungi</taxon>
        <taxon>Dikarya</taxon>
        <taxon>Ascomycota</taxon>
        <taxon>Pezizomycotina</taxon>
        <taxon>Sordariomycetes</taxon>
        <taxon>Hypocreomycetidae</taxon>
        <taxon>Hypocreales</taxon>
        <taxon>Ophiocordycipitaceae</taxon>
        <taxon>Purpureocillium</taxon>
    </lineage>
</organism>
<dbReference type="GO" id="GO:0015031">
    <property type="term" value="P:protein transport"/>
    <property type="evidence" value="ECO:0007669"/>
    <property type="project" value="UniProtKB-KW"/>
</dbReference>
<dbReference type="InterPro" id="IPR004813">
    <property type="entry name" value="OPT"/>
</dbReference>
<evidence type="ECO:0000256" key="10">
    <source>
        <dbReference type="SAM" id="Phobius"/>
    </source>
</evidence>
<comment type="subcellular location">
    <subcellularLocation>
        <location evidence="1">Membrane</location>
        <topology evidence="1">Multi-pass membrane protein</topology>
    </subcellularLocation>
</comment>
<keyword evidence="5" id="KW-0571">Peptide transport</keyword>
<keyword evidence="3" id="KW-0813">Transport</keyword>
<dbReference type="PANTHER" id="PTHR22601">
    <property type="entry name" value="ISP4 LIKE PROTEIN"/>
    <property type="match status" value="1"/>
</dbReference>
<feature type="transmembrane region" description="Helical" evidence="10">
    <location>
        <begin position="512"/>
        <end position="532"/>
    </location>
</feature>
<evidence type="ECO:0000256" key="8">
    <source>
        <dbReference type="ARBA" id="ARBA00023136"/>
    </source>
</evidence>
<dbReference type="NCBIfam" id="TIGR00727">
    <property type="entry name" value="ISP4_OPT"/>
    <property type="match status" value="1"/>
</dbReference>
<evidence type="ECO:0000256" key="6">
    <source>
        <dbReference type="ARBA" id="ARBA00022927"/>
    </source>
</evidence>
<evidence type="ECO:0000256" key="4">
    <source>
        <dbReference type="ARBA" id="ARBA00022692"/>
    </source>
</evidence>
<keyword evidence="6" id="KW-0653">Protein transport</keyword>
<name>A0A179GDR9_PURLI</name>
<feature type="transmembrane region" description="Helical" evidence="10">
    <location>
        <begin position="124"/>
        <end position="142"/>
    </location>
</feature>
<dbReference type="EMBL" id="LSBH01000008">
    <property type="protein sequence ID" value="OAQ75668.1"/>
    <property type="molecule type" value="Genomic_DNA"/>
</dbReference>
<feature type="region of interest" description="Disordered" evidence="9">
    <location>
        <begin position="1"/>
        <end position="22"/>
    </location>
</feature>
<evidence type="ECO:0000313" key="11">
    <source>
        <dbReference type="EMBL" id="OAQ75668.1"/>
    </source>
</evidence>
<comment type="caution">
    <text evidence="11">The sequence shown here is derived from an EMBL/GenBank/DDBJ whole genome shotgun (WGS) entry which is preliminary data.</text>
</comment>
<dbReference type="NCBIfam" id="TIGR00728">
    <property type="entry name" value="OPT_sfam"/>
    <property type="match status" value="1"/>
</dbReference>
<dbReference type="Pfam" id="PF03169">
    <property type="entry name" value="OPT"/>
    <property type="match status" value="1"/>
</dbReference>
<feature type="transmembrane region" description="Helical" evidence="10">
    <location>
        <begin position="688"/>
        <end position="709"/>
    </location>
</feature>
<gene>
    <name evidence="11" type="ORF">VFPBJ_09641</name>
</gene>
<comment type="similarity">
    <text evidence="2">Belongs to the oligopeptide OPT transporter family.</text>
</comment>
<dbReference type="AlphaFoldDB" id="A0A179GDR9"/>
<keyword evidence="4 10" id="KW-0812">Transmembrane</keyword>
<dbReference type="GO" id="GO:0035673">
    <property type="term" value="F:oligopeptide transmembrane transporter activity"/>
    <property type="evidence" value="ECO:0007669"/>
    <property type="project" value="InterPro"/>
</dbReference>
<feature type="transmembrane region" description="Helical" evidence="10">
    <location>
        <begin position="620"/>
        <end position="639"/>
    </location>
</feature>
<feature type="transmembrane region" description="Helical" evidence="10">
    <location>
        <begin position="453"/>
        <end position="472"/>
    </location>
</feature>
<feature type="transmembrane region" description="Helical" evidence="10">
    <location>
        <begin position="538"/>
        <end position="559"/>
    </location>
</feature>
<dbReference type="InterPro" id="IPR004648">
    <property type="entry name" value="Oligpept_transpt"/>
</dbReference>